<keyword evidence="9" id="KW-1185">Reference proteome</keyword>
<feature type="transmembrane region" description="Helical" evidence="6">
    <location>
        <begin position="714"/>
        <end position="733"/>
    </location>
</feature>
<feature type="transmembrane region" description="Helical" evidence="6">
    <location>
        <begin position="196"/>
        <end position="214"/>
    </location>
</feature>
<reference evidence="8" key="1">
    <citation type="submission" date="2022-02" db="EMBL/GenBank/DDBJ databases">
        <authorList>
            <person name="Henning P.M."/>
            <person name="McCubbin A.G."/>
            <person name="Shore J.S."/>
        </authorList>
    </citation>
    <scope>NUCLEOTIDE SEQUENCE</scope>
    <source>
        <strain evidence="8">F60SS</strain>
        <tissue evidence="8">Leaves</tissue>
    </source>
</reference>
<dbReference type="PRINTS" id="PR01217">
    <property type="entry name" value="PRICHEXTENSN"/>
</dbReference>
<evidence type="ECO:0000256" key="6">
    <source>
        <dbReference type="SAM" id="Phobius"/>
    </source>
</evidence>
<comment type="caution">
    <text evidence="8">The sequence shown here is derived from an EMBL/GenBank/DDBJ whole genome shotgun (WGS) entry which is preliminary data.</text>
</comment>
<dbReference type="AlphaFoldDB" id="A0A9Q0FZ67"/>
<dbReference type="EMBL" id="JAKUCV010003374">
    <property type="protein sequence ID" value="KAJ4839227.1"/>
    <property type="molecule type" value="Genomic_DNA"/>
</dbReference>
<evidence type="ECO:0000259" key="7">
    <source>
        <dbReference type="PROSITE" id="PS51485"/>
    </source>
</evidence>
<feature type="domain" description="Phytocyanin" evidence="7">
    <location>
        <begin position="216"/>
        <end position="320"/>
    </location>
</feature>
<feature type="region of interest" description="Disordered" evidence="5">
    <location>
        <begin position="322"/>
        <end position="435"/>
    </location>
</feature>
<feature type="region of interest" description="Disordered" evidence="5">
    <location>
        <begin position="92"/>
        <end position="119"/>
    </location>
</feature>
<accession>A0A9Q0FZ67</accession>
<evidence type="ECO:0000256" key="2">
    <source>
        <dbReference type="ARBA" id="ARBA00023008"/>
    </source>
</evidence>
<evidence type="ECO:0000256" key="1">
    <source>
        <dbReference type="ARBA" id="ARBA00022723"/>
    </source>
</evidence>
<keyword evidence="4" id="KW-0325">Glycoprotein</keyword>
<dbReference type="PROSITE" id="PS51485">
    <property type="entry name" value="PHYTOCYANIN"/>
    <property type="match status" value="4"/>
</dbReference>
<reference evidence="8" key="2">
    <citation type="journal article" date="2023" name="Plants (Basel)">
        <title>Annotation of the Turnera subulata (Passifloraceae) Draft Genome Reveals the S-Locus Evolved after the Divergence of Turneroideae from Passifloroideae in a Stepwise Manner.</title>
        <authorList>
            <person name="Henning P.M."/>
            <person name="Roalson E.H."/>
            <person name="Mir W."/>
            <person name="McCubbin A.G."/>
            <person name="Shore J.S."/>
        </authorList>
    </citation>
    <scope>NUCLEOTIDE SEQUENCE</scope>
    <source>
        <strain evidence="8">F60SS</strain>
    </source>
</reference>
<feature type="transmembrane region" description="Helical" evidence="6">
    <location>
        <begin position="438"/>
        <end position="461"/>
    </location>
</feature>
<dbReference type="InterPro" id="IPR039391">
    <property type="entry name" value="Phytocyanin-like"/>
</dbReference>
<dbReference type="PANTHER" id="PTHR33021:SF496">
    <property type="entry name" value="OS08G0482700 PROTEIN"/>
    <property type="match status" value="1"/>
</dbReference>
<feature type="transmembrane region" description="Helical" evidence="6">
    <location>
        <begin position="854"/>
        <end position="873"/>
    </location>
</feature>
<dbReference type="OrthoDB" id="2015260at2759"/>
<dbReference type="Gene3D" id="2.60.40.420">
    <property type="entry name" value="Cupredoxins - blue copper proteins"/>
    <property type="match status" value="5"/>
</dbReference>
<evidence type="ECO:0000256" key="3">
    <source>
        <dbReference type="ARBA" id="ARBA00023157"/>
    </source>
</evidence>
<keyword evidence="6" id="KW-1133">Transmembrane helix</keyword>
<dbReference type="CDD" id="cd13920">
    <property type="entry name" value="Stellacyanin"/>
    <property type="match status" value="1"/>
</dbReference>
<keyword evidence="1" id="KW-0479">Metal-binding</keyword>
<feature type="transmembrane region" description="Helical" evidence="6">
    <location>
        <begin position="120"/>
        <end position="140"/>
    </location>
</feature>
<dbReference type="GO" id="GO:0009055">
    <property type="term" value="F:electron transfer activity"/>
    <property type="evidence" value="ECO:0007669"/>
    <property type="project" value="InterPro"/>
</dbReference>
<organism evidence="8 9">
    <name type="scientific">Turnera subulata</name>
    <dbReference type="NCBI Taxonomy" id="218843"/>
    <lineage>
        <taxon>Eukaryota</taxon>
        <taxon>Viridiplantae</taxon>
        <taxon>Streptophyta</taxon>
        <taxon>Embryophyta</taxon>
        <taxon>Tracheophyta</taxon>
        <taxon>Spermatophyta</taxon>
        <taxon>Magnoliopsida</taxon>
        <taxon>eudicotyledons</taxon>
        <taxon>Gunneridae</taxon>
        <taxon>Pentapetalae</taxon>
        <taxon>rosids</taxon>
        <taxon>fabids</taxon>
        <taxon>Malpighiales</taxon>
        <taxon>Passifloraceae</taxon>
        <taxon>Turnera</taxon>
    </lineage>
</organism>
<feature type="domain" description="Phytocyanin" evidence="7">
    <location>
        <begin position="586"/>
        <end position="681"/>
    </location>
</feature>
<keyword evidence="6" id="KW-0812">Transmembrane</keyword>
<dbReference type="InterPro" id="IPR003245">
    <property type="entry name" value="Phytocyanin_dom"/>
</dbReference>
<dbReference type="InterPro" id="IPR028871">
    <property type="entry name" value="BlueCu_1_BS"/>
</dbReference>
<name>A0A9Q0FZ67_9ROSI</name>
<keyword evidence="6" id="KW-0472">Membrane</keyword>
<dbReference type="SUPFAM" id="SSF49503">
    <property type="entry name" value="Cupredoxins"/>
    <property type="match status" value="5"/>
</dbReference>
<feature type="compositionally biased region" description="Low complexity" evidence="5">
    <location>
        <begin position="106"/>
        <end position="119"/>
    </location>
</feature>
<feature type="domain" description="Phytocyanin" evidence="7">
    <location>
        <begin position="1"/>
        <end position="93"/>
    </location>
</feature>
<sequence>MGASTMHGIEAEEHDVGGEIGWQNPSNTSFYSAWASTHNFSSAYDSCTTANPSNILRTGPATVTLNTTGMHYYLCTFDSHCSAGQKLAINVTGSSPSTPAPGPGGSSTPSGNSTPPPSSAASLTAATFALMFLSIAMSFIHSPFLMREHRAQASQIIIILLATANTTEHKSKTRATGGDLFPWRTQNKKMARRSNMVGFLAAVFLATLLHSSMAQTTHVVGGSLNWVIPPGGASAYTTWAANQTFNVGDILVFNFANGVHDVTEVTKSDYDNCNTAGSPISQISTSPARITLNSTGDHYFFCSFPGHCAAGQKLAINVTSAASTNNSSPAPQPSPPTSTPAPQPSTAPPVSNPSPSPAPSGSAPSPAAVPASSPAPTPVANAPSPTGTAPSPTGSAPTPAGGAGTPPSTTPGATTPSSTGVPPTSATSPPPPDSAASLGVPAISATFLAVFVALSGTFCTLAGRVDLKNTRNMANRLGLIGFLIVALALIEAATRATATTYTIGGSTGWAVPPNTSFYEEWVKDKTFKIGDSYLTGKEFTMYLTHQRQTMTTAQKQMGFLREQVQMSCVGLLIVALASLEGANAATTYTVGDSLGWRVPPSNSTGFYDEWIGDSVVFNWTGTHTATEVAGKEAYDNCTKTGLIHVTSGVKITYHQNGTFYYVCNVGTHCEEGQKVTIKVGNGIAPQGSAATPSSLASGALVASLSAIRNGTMGGLIRIMSCVGLLIVAVLALLEGANAATTYTVGDSLGWRVPPSNSTGFYDEWASNKAFQIGDSVVFNWTGTRTHTATLVSKEEYDNCTKTTGLIFSTRVTFTYDENGTFYYVCNVGTHCEQGQKVTIKIGNGIASAATPSSLASGALVAFLSAIVLFLFNLL</sequence>
<protein>
    <recommendedName>
        <fullName evidence="7">Phytocyanin domain-containing protein</fullName>
    </recommendedName>
</protein>
<keyword evidence="2" id="KW-0186">Copper</keyword>
<dbReference type="Pfam" id="PF02298">
    <property type="entry name" value="Cu_bind_like"/>
    <property type="match status" value="4"/>
</dbReference>
<evidence type="ECO:0000256" key="4">
    <source>
        <dbReference type="ARBA" id="ARBA00023180"/>
    </source>
</evidence>
<feature type="compositionally biased region" description="Low complexity" evidence="5">
    <location>
        <begin position="359"/>
        <end position="427"/>
    </location>
</feature>
<evidence type="ECO:0000313" key="9">
    <source>
        <dbReference type="Proteomes" id="UP001141552"/>
    </source>
</evidence>
<proteinExistence type="predicted"/>
<dbReference type="InterPro" id="IPR008972">
    <property type="entry name" value="Cupredoxin"/>
</dbReference>
<dbReference type="FunFam" id="2.60.40.420:FF:000034">
    <property type="entry name" value="Cupredoxin superfamily protein"/>
    <property type="match status" value="2"/>
</dbReference>
<evidence type="ECO:0000256" key="5">
    <source>
        <dbReference type="SAM" id="MobiDB-lite"/>
    </source>
</evidence>
<dbReference type="GO" id="GO:0046872">
    <property type="term" value="F:metal ion binding"/>
    <property type="evidence" value="ECO:0007669"/>
    <property type="project" value="UniProtKB-KW"/>
</dbReference>
<feature type="compositionally biased region" description="Pro residues" evidence="5">
    <location>
        <begin position="330"/>
        <end position="358"/>
    </location>
</feature>
<keyword evidence="3" id="KW-1015">Disulfide bond</keyword>
<dbReference type="PROSITE" id="PS00196">
    <property type="entry name" value="COPPER_BLUE"/>
    <property type="match status" value="2"/>
</dbReference>
<gene>
    <name evidence="8" type="ORF">Tsubulata_007758</name>
</gene>
<dbReference type="GO" id="GO:0005886">
    <property type="term" value="C:plasma membrane"/>
    <property type="evidence" value="ECO:0007669"/>
    <property type="project" value="TreeGrafter"/>
</dbReference>
<feature type="domain" description="Phytocyanin" evidence="7">
    <location>
        <begin position="740"/>
        <end position="843"/>
    </location>
</feature>
<evidence type="ECO:0000313" key="8">
    <source>
        <dbReference type="EMBL" id="KAJ4839227.1"/>
    </source>
</evidence>
<dbReference type="Proteomes" id="UP001141552">
    <property type="component" value="Unassembled WGS sequence"/>
</dbReference>
<dbReference type="PANTHER" id="PTHR33021">
    <property type="entry name" value="BLUE COPPER PROTEIN"/>
    <property type="match status" value="1"/>
</dbReference>
<feature type="transmembrane region" description="Helical" evidence="6">
    <location>
        <begin position="473"/>
        <end position="490"/>
    </location>
</feature>